<dbReference type="STRING" id="1317117.ATO7_00795"/>
<evidence type="ECO:0000256" key="4">
    <source>
        <dbReference type="ARBA" id="ARBA00013174"/>
    </source>
</evidence>
<dbReference type="InterPro" id="IPR048254">
    <property type="entry name" value="CDP_ALCOHOL_P_TRANSF_CS"/>
</dbReference>
<keyword evidence="12" id="KW-0594">Phospholipid biosynthesis</keyword>
<proteinExistence type="inferred from homology"/>
<comment type="catalytic activity">
    <reaction evidence="1">
        <text>a CDP-1,2-diacyl-sn-glycerol + L-serine = a 1,2-diacyl-sn-glycero-3-phospho-L-serine + CMP + H(+)</text>
        <dbReference type="Rhea" id="RHEA:16913"/>
        <dbReference type="ChEBI" id="CHEBI:15378"/>
        <dbReference type="ChEBI" id="CHEBI:33384"/>
        <dbReference type="ChEBI" id="CHEBI:57262"/>
        <dbReference type="ChEBI" id="CHEBI:58332"/>
        <dbReference type="ChEBI" id="CHEBI:60377"/>
        <dbReference type="EC" id="2.7.8.8"/>
    </reaction>
</comment>
<evidence type="ECO:0000256" key="2">
    <source>
        <dbReference type="ARBA" id="ARBA00004127"/>
    </source>
</evidence>
<keyword evidence="13" id="KW-1208">Phospholipid metabolism</keyword>
<evidence type="ECO:0000256" key="1">
    <source>
        <dbReference type="ARBA" id="ARBA00000287"/>
    </source>
</evidence>
<evidence type="ECO:0000256" key="16">
    <source>
        <dbReference type="SAM" id="Phobius"/>
    </source>
</evidence>
<feature type="transmembrane region" description="Helical" evidence="16">
    <location>
        <begin position="38"/>
        <end position="56"/>
    </location>
</feature>
<evidence type="ECO:0000313" key="18">
    <source>
        <dbReference type="Proteomes" id="UP000192342"/>
    </source>
</evidence>
<dbReference type="InterPro" id="IPR050324">
    <property type="entry name" value="CDP-alcohol_PTase-I"/>
</dbReference>
<name>A0A1Y1SFJ1_9GAMM</name>
<keyword evidence="6" id="KW-0444">Lipid biosynthesis</keyword>
<evidence type="ECO:0000256" key="15">
    <source>
        <dbReference type="RuleBase" id="RU003750"/>
    </source>
</evidence>
<keyword evidence="8 16" id="KW-0812">Transmembrane</keyword>
<dbReference type="PANTHER" id="PTHR14269">
    <property type="entry name" value="CDP-DIACYLGLYCEROL--GLYCEROL-3-PHOSPHATE 3-PHOSPHATIDYLTRANSFERASE-RELATED"/>
    <property type="match status" value="1"/>
</dbReference>
<protein>
    <recommendedName>
        <fullName evidence="5">CDP-diacylglycerol--serine O-phosphatidyltransferase</fullName>
        <ecNumber evidence="4">2.7.8.8</ecNumber>
    </recommendedName>
    <alternativeName>
        <fullName evidence="14">Phosphatidylserine synthase</fullName>
    </alternativeName>
</protein>
<evidence type="ECO:0000256" key="3">
    <source>
        <dbReference type="ARBA" id="ARBA00010441"/>
    </source>
</evidence>
<evidence type="ECO:0000256" key="9">
    <source>
        <dbReference type="ARBA" id="ARBA00022989"/>
    </source>
</evidence>
<dbReference type="EC" id="2.7.8.8" evidence="4"/>
<dbReference type="GO" id="GO:0016020">
    <property type="term" value="C:membrane"/>
    <property type="evidence" value="ECO:0007669"/>
    <property type="project" value="InterPro"/>
</dbReference>
<comment type="caution">
    <text evidence="17">The sequence shown here is derived from an EMBL/GenBank/DDBJ whole genome shotgun (WGS) entry which is preliminary data.</text>
</comment>
<dbReference type="PROSITE" id="PS00379">
    <property type="entry name" value="CDP_ALCOHOL_P_TRANSF"/>
    <property type="match status" value="1"/>
</dbReference>
<feature type="transmembrane region" description="Helical" evidence="16">
    <location>
        <begin position="12"/>
        <end position="32"/>
    </location>
</feature>
<evidence type="ECO:0000256" key="6">
    <source>
        <dbReference type="ARBA" id="ARBA00022516"/>
    </source>
</evidence>
<feature type="transmembrane region" description="Helical" evidence="16">
    <location>
        <begin position="140"/>
        <end position="159"/>
    </location>
</feature>
<feature type="transmembrane region" description="Helical" evidence="16">
    <location>
        <begin position="203"/>
        <end position="220"/>
    </location>
</feature>
<dbReference type="Gene3D" id="1.20.120.1760">
    <property type="match status" value="1"/>
</dbReference>
<sequence>MAEPEVSKRRRGIYLLPNLFTTATLFGGFYAIVASINGRFSIAAVAVFAAMFADALDGRVARLTNTQSDFGKEYDSLADLVTFGLAAALMIYTWSLNTLDGAFWLGGKVAWLVAFIYVAGTALRLARFNVYVASDGDKGYFFGLPSPTAAALVVGFVWVCETSGLSGEVMAVPALVITLAAALLMVSNVPYRSFKDLKLSEKVPFAYVLIMVSLFVLIAMDPPRVLFGFALVYTVSGPVLALSRWRRRRSIPSDQDLPGDE</sequence>
<dbReference type="InterPro" id="IPR000462">
    <property type="entry name" value="CDP-OH_P_trans"/>
</dbReference>
<accession>A0A1Y1SFJ1</accession>
<dbReference type="RefSeq" id="WP_083559017.1">
    <property type="nucleotide sequence ID" value="NZ_AQQV01000001.1"/>
</dbReference>
<evidence type="ECO:0000256" key="13">
    <source>
        <dbReference type="ARBA" id="ARBA00023264"/>
    </source>
</evidence>
<keyword evidence="18" id="KW-1185">Reference proteome</keyword>
<evidence type="ECO:0000313" key="17">
    <source>
        <dbReference type="EMBL" id="ORE88368.1"/>
    </source>
</evidence>
<dbReference type="InterPro" id="IPR043130">
    <property type="entry name" value="CDP-OH_PTrfase_TM_dom"/>
</dbReference>
<dbReference type="OrthoDB" id="9777147at2"/>
<dbReference type="EMBL" id="AQQV01000001">
    <property type="protein sequence ID" value="ORE88368.1"/>
    <property type="molecule type" value="Genomic_DNA"/>
</dbReference>
<evidence type="ECO:0000256" key="12">
    <source>
        <dbReference type="ARBA" id="ARBA00023209"/>
    </source>
</evidence>
<dbReference type="Pfam" id="PF01066">
    <property type="entry name" value="CDP-OH_P_transf"/>
    <property type="match status" value="1"/>
</dbReference>
<dbReference type="GO" id="GO:0003882">
    <property type="term" value="F:CDP-diacylglycerol-serine O-phosphatidyltransferase activity"/>
    <property type="evidence" value="ECO:0007669"/>
    <property type="project" value="UniProtKB-EC"/>
</dbReference>
<dbReference type="NCBIfam" id="TIGR00473">
    <property type="entry name" value="pssA"/>
    <property type="match status" value="1"/>
</dbReference>
<dbReference type="AlphaFoldDB" id="A0A1Y1SFJ1"/>
<dbReference type="PANTHER" id="PTHR14269:SF61">
    <property type="entry name" value="CDP-DIACYLGLYCEROL--SERINE O-PHOSPHATIDYLTRANSFERASE"/>
    <property type="match status" value="1"/>
</dbReference>
<dbReference type="InterPro" id="IPR004533">
    <property type="entry name" value="CDP-diaglyc--ser_O-PTrfase"/>
</dbReference>
<keyword evidence="10" id="KW-0443">Lipid metabolism</keyword>
<dbReference type="GO" id="GO:0012505">
    <property type="term" value="C:endomembrane system"/>
    <property type="evidence" value="ECO:0007669"/>
    <property type="project" value="UniProtKB-SubCell"/>
</dbReference>
<evidence type="ECO:0000256" key="5">
    <source>
        <dbReference type="ARBA" id="ARBA00017171"/>
    </source>
</evidence>
<gene>
    <name evidence="17" type="ORF">ATO7_00795</name>
</gene>
<evidence type="ECO:0000256" key="11">
    <source>
        <dbReference type="ARBA" id="ARBA00023136"/>
    </source>
</evidence>
<keyword evidence="7 15" id="KW-0808">Transferase</keyword>
<organism evidence="17 18">
    <name type="scientific">Oceanococcus atlanticus</name>
    <dbReference type="NCBI Taxonomy" id="1317117"/>
    <lineage>
        <taxon>Bacteria</taxon>
        <taxon>Pseudomonadati</taxon>
        <taxon>Pseudomonadota</taxon>
        <taxon>Gammaproteobacteria</taxon>
        <taxon>Chromatiales</taxon>
        <taxon>Oceanococcaceae</taxon>
        <taxon>Oceanococcus</taxon>
    </lineage>
</organism>
<evidence type="ECO:0000256" key="14">
    <source>
        <dbReference type="ARBA" id="ARBA00032361"/>
    </source>
</evidence>
<comment type="subcellular location">
    <subcellularLocation>
        <location evidence="2">Endomembrane system</location>
        <topology evidence="2">Multi-pass membrane protein</topology>
    </subcellularLocation>
</comment>
<keyword evidence="11 16" id="KW-0472">Membrane</keyword>
<evidence type="ECO:0000256" key="8">
    <source>
        <dbReference type="ARBA" id="ARBA00022692"/>
    </source>
</evidence>
<feature type="transmembrane region" description="Helical" evidence="16">
    <location>
        <begin position="226"/>
        <end position="243"/>
    </location>
</feature>
<comment type="similarity">
    <text evidence="3 15">Belongs to the CDP-alcohol phosphatidyltransferase class-I family.</text>
</comment>
<reference evidence="17 18" key="1">
    <citation type="submission" date="2013-04" db="EMBL/GenBank/DDBJ databases">
        <title>Oceanococcus atlanticus 22II-S10r2 Genome Sequencing.</title>
        <authorList>
            <person name="Lai Q."/>
            <person name="Li G."/>
            <person name="Shao Z."/>
        </authorList>
    </citation>
    <scope>NUCLEOTIDE SEQUENCE [LARGE SCALE GENOMIC DNA]</scope>
    <source>
        <strain evidence="17 18">22II-S10r2</strain>
    </source>
</reference>
<evidence type="ECO:0000256" key="10">
    <source>
        <dbReference type="ARBA" id="ARBA00023098"/>
    </source>
</evidence>
<keyword evidence="9 16" id="KW-1133">Transmembrane helix</keyword>
<dbReference type="GO" id="GO:0008654">
    <property type="term" value="P:phospholipid biosynthetic process"/>
    <property type="evidence" value="ECO:0007669"/>
    <property type="project" value="UniProtKB-KW"/>
</dbReference>
<dbReference type="Proteomes" id="UP000192342">
    <property type="component" value="Unassembled WGS sequence"/>
</dbReference>
<feature type="transmembrane region" description="Helical" evidence="16">
    <location>
        <begin position="77"/>
        <end position="95"/>
    </location>
</feature>
<evidence type="ECO:0000256" key="7">
    <source>
        <dbReference type="ARBA" id="ARBA00022679"/>
    </source>
</evidence>
<feature type="transmembrane region" description="Helical" evidence="16">
    <location>
        <begin position="171"/>
        <end position="191"/>
    </location>
</feature>